<dbReference type="GO" id="GO:0005737">
    <property type="term" value="C:cytoplasm"/>
    <property type="evidence" value="ECO:0007669"/>
    <property type="project" value="TreeGrafter"/>
</dbReference>
<evidence type="ECO:0000313" key="8">
    <source>
        <dbReference type="Proteomes" id="UP000604046"/>
    </source>
</evidence>
<evidence type="ECO:0000313" key="7">
    <source>
        <dbReference type="EMBL" id="CAE6914267.1"/>
    </source>
</evidence>
<keyword evidence="2" id="KW-0677">Repeat</keyword>
<dbReference type="PANTHER" id="PTHR12962:SF1">
    <property type="entry name" value="COLD SHOCK DOMAIN-CONTAINING PROTEIN CG9705"/>
    <property type="match status" value="1"/>
</dbReference>
<dbReference type="PANTHER" id="PTHR12962">
    <property type="entry name" value="CALCIUM-REGULATED HEAT STABLE PROTEIN CRHSP-24-RELATED"/>
    <property type="match status" value="1"/>
</dbReference>
<dbReference type="SMART" id="SM00357">
    <property type="entry name" value="CSP"/>
    <property type="match status" value="5"/>
</dbReference>
<gene>
    <name evidence="7" type="primary">SXL</name>
    <name evidence="7" type="ORF">SNAT2548_LOCUS221</name>
</gene>
<dbReference type="Pfam" id="PF00313">
    <property type="entry name" value="CSD"/>
    <property type="match status" value="4"/>
</dbReference>
<keyword evidence="3 4" id="KW-0694">RNA-binding</keyword>
<dbReference type="Gene3D" id="2.40.50.140">
    <property type="entry name" value="Nucleic acid-binding proteins"/>
    <property type="match status" value="5"/>
</dbReference>
<dbReference type="Pfam" id="PF00076">
    <property type="entry name" value="RRM_1"/>
    <property type="match status" value="1"/>
</dbReference>
<evidence type="ECO:0000259" key="5">
    <source>
        <dbReference type="PROSITE" id="PS50102"/>
    </source>
</evidence>
<dbReference type="AlphaFoldDB" id="A0A812FYZ7"/>
<evidence type="ECO:0000256" key="3">
    <source>
        <dbReference type="ARBA" id="ARBA00022884"/>
    </source>
</evidence>
<reference evidence="7" key="1">
    <citation type="submission" date="2021-02" db="EMBL/GenBank/DDBJ databases">
        <authorList>
            <person name="Dougan E. K."/>
            <person name="Rhodes N."/>
            <person name="Thang M."/>
            <person name="Chan C."/>
        </authorList>
    </citation>
    <scope>NUCLEOTIDE SEQUENCE</scope>
</reference>
<proteinExistence type="predicted"/>
<comment type="caution">
    <text evidence="7">The sequence shown here is derived from an EMBL/GenBank/DDBJ whole genome shotgun (WGS) entry which is preliminary data.</text>
</comment>
<dbReference type="InterPro" id="IPR000504">
    <property type="entry name" value="RRM_dom"/>
</dbReference>
<dbReference type="Proteomes" id="UP000604046">
    <property type="component" value="Unassembled WGS sequence"/>
</dbReference>
<dbReference type="SUPFAM" id="SSF50249">
    <property type="entry name" value="Nucleic acid-binding proteins"/>
    <property type="match status" value="5"/>
</dbReference>
<feature type="domain" description="CSD" evidence="6">
    <location>
        <begin position="569"/>
        <end position="634"/>
    </location>
</feature>
<evidence type="ECO:0000256" key="1">
    <source>
        <dbReference type="ARBA" id="ARBA00022553"/>
    </source>
</evidence>
<keyword evidence="8" id="KW-1185">Reference proteome</keyword>
<dbReference type="SMART" id="SM00360">
    <property type="entry name" value="RRM"/>
    <property type="match status" value="1"/>
</dbReference>
<dbReference type="EMBL" id="CAJNDS010000005">
    <property type="protein sequence ID" value="CAE6914267.1"/>
    <property type="molecule type" value="Genomic_DNA"/>
</dbReference>
<dbReference type="SUPFAM" id="SSF54928">
    <property type="entry name" value="RNA-binding domain, RBD"/>
    <property type="match status" value="1"/>
</dbReference>
<feature type="domain" description="RRM" evidence="5">
    <location>
        <begin position="371"/>
        <end position="449"/>
    </location>
</feature>
<sequence length="643" mass="65482">MHQSSGGRAGTVKAWIEERGMGFISPADGSPDVFVHRSNLTDGNSLVIGTEVIFEPGWDESKNKPIAAKCSGAVAVNGFGGSPELAGLTPRKAPGTVPPLTNGQPGTVKAWLEERGMGFISPADGSPDVFVHRSNLLDGNCLSVGAPVMFESGWDESKNKAIAKAVTGASMSSAGKGSHGWSSPRVPAMPAIPNGQPGVVKAWIEGRGMGFITPADGSADVFVHRSNLIDGDALIVGAPTCSSDSIDRIDMPHSFLTATLLLAGGFGGTFGGVGNGFANGKGSNGPLTGTIKVWFADKGYGFITLDNGMGDAFVGSSAVPPGMALYDGMHVTLTASWNAEKQKFTALQILPDAKGKGKGANGMAGGELPSDNCFITGLPPDISEERLQELFSVYGSVTSCKVLPGEGRPDRAALVRFSSVGEATWIVENVSGTVVSGLDGPVNVRYAKLHGPVAGFQGSGPGRGGCGAGAGASGIPPASHIQAAQVGTVKAAMEHSVVVIPADGGPDLHIPKSMLLDGHPEVGGLVSFSSEGSRGGKSFGKASAGAAGMSHRFSPYGAAPPLGQANGFAATGTVKAWMEHRGMGFIAPSDGTQDLFVHRSYLMDGGSLIVGSRVTYAADFDPQKGKAIAVNVCGAVPQPMPGM</sequence>
<dbReference type="GO" id="GO:1990904">
    <property type="term" value="C:ribonucleoprotein complex"/>
    <property type="evidence" value="ECO:0007669"/>
    <property type="project" value="InterPro"/>
</dbReference>
<dbReference type="InterPro" id="IPR052069">
    <property type="entry name" value="Ca-reg_mRNA-binding_domain"/>
</dbReference>
<dbReference type="InterPro" id="IPR012677">
    <property type="entry name" value="Nucleotide-bd_a/b_plait_sf"/>
</dbReference>
<dbReference type="InterPro" id="IPR035979">
    <property type="entry name" value="RBD_domain_sf"/>
</dbReference>
<dbReference type="InterPro" id="IPR011129">
    <property type="entry name" value="CSD"/>
</dbReference>
<feature type="domain" description="CSD" evidence="6">
    <location>
        <begin position="286"/>
        <end position="351"/>
    </location>
</feature>
<dbReference type="InterPro" id="IPR002343">
    <property type="entry name" value="Hud_Sxl_RNA"/>
</dbReference>
<evidence type="ECO:0000256" key="2">
    <source>
        <dbReference type="ARBA" id="ARBA00022737"/>
    </source>
</evidence>
<evidence type="ECO:0000259" key="6">
    <source>
        <dbReference type="PROSITE" id="PS51857"/>
    </source>
</evidence>
<name>A0A812FYZ7_9DINO</name>
<feature type="domain" description="CSD" evidence="6">
    <location>
        <begin position="103"/>
        <end position="168"/>
    </location>
</feature>
<dbReference type="Gene3D" id="3.30.70.330">
    <property type="match status" value="1"/>
</dbReference>
<dbReference type="PROSITE" id="PS50102">
    <property type="entry name" value="RRM"/>
    <property type="match status" value="1"/>
</dbReference>
<keyword evidence="1" id="KW-0597">Phosphoprotein</keyword>
<feature type="domain" description="CSD" evidence="6">
    <location>
        <begin position="7"/>
        <end position="72"/>
    </location>
</feature>
<organism evidence="7 8">
    <name type="scientific">Symbiodinium natans</name>
    <dbReference type="NCBI Taxonomy" id="878477"/>
    <lineage>
        <taxon>Eukaryota</taxon>
        <taxon>Sar</taxon>
        <taxon>Alveolata</taxon>
        <taxon>Dinophyceae</taxon>
        <taxon>Suessiales</taxon>
        <taxon>Symbiodiniaceae</taxon>
        <taxon>Symbiodinium</taxon>
    </lineage>
</organism>
<protein>
    <submittedName>
        <fullName evidence="7">SXL protein</fullName>
    </submittedName>
</protein>
<accession>A0A812FYZ7</accession>
<dbReference type="GO" id="GO:0043488">
    <property type="term" value="P:regulation of mRNA stability"/>
    <property type="evidence" value="ECO:0007669"/>
    <property type="project" value="TreeGrafter"/>
</dbReference>
<dbReference type="CDD" id="cd04458">
    <property type="entry name" value="CSP_CDS"/>
    <property type="match status" value="4"/>
</dbReference>
<dbReference type="PRINTS" id="PR00961">
    <property type="entry name" value="HUDSXLRNA"/>
</dbReference>
<evidence type="ECO:0000256" key="4">
    <source>
        <dbReference type="PROSITE-ProRule" id="PRU00176"/>
    </source>
</evidence>
<dbReference type="InterPro" id="IPR002059">
    <property type="entry name" value="CSP_DNA-bd"/>
</dbReference>
<dbReference type="InterPro" id="IPR012340">
    <property type="entry name" value="NA-bd_OB-fold"/>
</dbReference>
<dbReference type="GO" id="GO:0003730">
    <property type="term" value="F:mRNA 3'-UTR binding"/>
    <property type="evidence" value="ECO:0007669"/>
    <property type="project" value="TreeGrafter"/>
</dbReference>
<dbReference type="PROSITE" id="PS51857">
    <property type="entry name" value="CSD_2"/>
    <property type="match status" value="4"/>
</dbReference>
<dbReference type="OrthoDB" id="422005at2759"/>